<reference evidence="3 4" key="1">
    <citation type="submission" date="2015-11" db="EMBL/GenBank/DDBJ databases">
        <title>A Two-component Flavoprotein Monooxygenase System MeaXY Responsible for para-Hydroxylation of 2-Methyl-6-ethylaniline and 2,6-Diethylaniline in Sphingobium baderi DE-13.</title>
        <authorList>
            <person name="Cheng M."/>
            <person name="Meng Q."/>
            <person name="Yang Y."/>
            <person name="Chu C."/>
            <person name="Yan X."/>
            <person name="He J."/>
            <person name="Li S."/>
        </authorList>
    </citation>
    <scope>NUCLEOTIDE SEQUENCE [LARGE SCALE GENOMIC DNA]</scope>
    <source>
        <strain evidence="3 4">DE-13</strain>
    </source>
</reference>
<evidence type="ECO:0000313" key="3">
    <source>
        <dbReference type="EMBL" id="ALR19226.1"/>
    </source>
</evidence>
<evidence type="ECO:0000256" key="1">
    <source>
        <dbReference type="SAM" id="MobiDB-lite"/>
    </source>
</evidence>
<proteinExistence type="predicted"/>
<feature type="compositionally biased region" description="Polar residues" evidence="1">
    <location>
        <begin position="62"/>
        <end position="80"/>
    </location>
</feature>
<dbReference type="SUPFAM" id="SSF50346">
    <property type="entry name" value="PRC-barrel domain"/>
    <property type="match status" value="1"/>
</dbReference>
<gene>
    <name evidence="3" type="ORF">ATN00_01800</name>
</gene>
<accession>A0A0S3EUX6</accession>
<dbReference type="EMBL" id="CP013264">
    <property type="protein sequence ID" value="ALR19226.1"/>
    <property type="molecule type" value="Genomic_DNA"/>
</dbReference>
<feature type="compositionally biased region" description="Basic and acidic residues" evidence="1">
    <location>
        <begin position="81"/>
        <end position="92"/>
    </location>
</feature>
<protein>
    <recommendedName>
        <fullName evidence="5">PRC-barrel domain-containing protein</fullName>
    </recommendedName>
</protein>
<dbReference type="OrthoDB" id="7586234at2"/>
<name>A0A0S3EUX6_9SPHN</name>
<evidence type="ECO:0000313" key="4">
    <source>
        <dbReference type="Proteomes" id="UP000056968"/>
    </source>
</evidence>
<feature type="region of interest" description="Disordered" evidence="1">
    <location>
        <begin position="190"/>
        <end position="232"/>
    </location>
</feature>
<organism evidence="3 4">
    <name type="scientific">Sphingobium baderi</name>
    <dbReference type="NCBI Taxonomy" id="1332080"/>
    <lineage>
        <taxon>Bacteria</taxon>
        <taxon>Pseudomonadati</taxon>
        <taxon>Pseudomonadota</taxon>
        <taxon>Alphaproteobacteria</taxon>
        <taxon>Sphingomonadales</taxon>
        <taxon>Sphingomonadaceae</taxon>
        <taxon>Sphingobium</taxon>
    </lineage>
</organism>
<dbReference type="InterPro" id="IPR011033">
    <property type="entry name" value="PRC_barrel-like_sf"/>
</dbReference>
<feature type="compositionally biased region" description="Gly residues" evidence="1">
    <location>
        <begin position="192"/>
        <end position="203"/>
    </location>
</feature>
<dbReference type="STRING" id="1332080.ATN00_01800"/>
<evidence type="ECO:0008006" key="5">
    <source>
        <dbReference type="Google" id="ProtNLM"/>
    </source>
</evidence>
<feature type="compositionally biased region" description="Low complexity" evidence="1">
    <location>
        <begin position="204"/>
        <end position="213"/>
    </location>
</feature>
<feature type="chain" id="PRO_5006611662" description="PRC-barrel domain-containing protein" evidence="2">
    <location>
        <begin position="22"/>
        <end position="298"/>
    </location>
</feature>
<feature type="signal peptide" evidence="2">
    <location>
        <begin position="1"/>
        <end position="21"/>
    </location>
</feature>
<sequence>MRTVIVFSTVLLLSTVPVAHAQILGGGGLGGIGGSLEGTLNGTIGGTLNGIGGVGGTLDSVRQGTSGTLRGAASSTGSQSVERKSGHVKADRNVNAAGGGTTTNSLTSPVSSLTGSASGNGSASGSGGVDAQLIGTDAVRGTAQSAVGEVRGQAAGAVDGARGAAGNASGQGQGLISGVAGTLNGSLAGSGSVSGSGSSGGAGAPLSGSAEEASNGDAGFTVTRGMPVLSPDGERIGRVRQVISNAHGEAQQIFVKVDGQMATLPAANFSASGNAVMSAMNESQIKQTAADQKAADDQ</sequence>
<feature type="region of interest" description="Disordered" evidence="1">
    <location>
        <begin position="62"/>
        <end position="128"/>
    </location>
</feature>
<dbReference type="RefSeq" id="WP_062061329.1">
    <property type="nucleotide sequence ID" value="NZ_CP013264.1"/>
</dbReference>
<dbReference type="KEGG" id="sbd:ATN00_01800"/>
<evidence type="ECO:0000256" key="2">
    <source>
        <dbReference type="SAM" id="SignalP"/>
    </source>
</evidence>
<keyword evidence="4" id="KW-1185">Reference proteome</keyword>
<dbReference type="AlphaFoldDB" id="A0A0S3EUX6"/>
<feature type="compositionally biased region" description="Low complexity" evidence="1">
    <location>
        <begin position="111"/>
        <end position="121"/>
    </location>
</feature>
<dbReference type="Proteomes" id="UP000056968">
    <property type="component" value="Chromosome"/>
</dbReference>
<keyword evidence="2" id="KW-0732">Signal</keyword>